<keyword evidence="4 5" id="KW-0440">LIM domain</keyword>
<evidence type="ECO:0000313" key="9">
    <source>
        <dbReference type="Proteomes" id="UP001140094"/>
    </source>
</evidence>
<comment type="caution">
    <text evidence="8">The sequence shown here is derived from an EMBL/GenBank/DDBJ whole genome shotgun (WGS) entry which is preliminary data.</text>
</comment>
<evidence type="ECO:0000256" key="3">
    <source>
        <dbReference type="ARBA" id="ARBA00022833"/>
    </source>
</evidence>
<feature type="compositionally biased region" description="Basic and acidic residues" evidence="6">
    <location>
        <begin position="14"/>
        <end position="23"/>
    </location>
</feature>
<feature type="region of interest" description="Disordered" evidence="6">
    <location>
        <begin position="790"/>
        <end position="834"/>
    </location>
</feature>
<feature type="compositionally biased region" description="Low complexity" evidence="6">
    <location>
        <begin position="1086"/>
        <end position="1096"/>
    </location>
</feature>
<feature type="region of interest" description="Disordered" evidence="6">
    <location>
        <begin position="1086"/>
        <end position="1112"/>
    </location>
</feature>
<dbReference type="PROSITE" id="PS50023">
    <property type="entry name" value="LIM_DOMAIN_2"/>
    <property type="match status" value="4"/>
</dbReference>
<feature type="compositionally biased region" description="Polar residues" evidence="6">
    <location>
        <begin position="423"/>
        <end position="438"/>
    </location>
</feature>
<dbReference type="InterPro" id="IPR001781">
    <property type="entry name" value="Znf_LIM"/>
</dbReference>
<dbReference type="EMBL" id="JANBUO010001335">
    <property type="protein sequence ID" value="KAJ2798713.1"/>
    <property type="molecule type" value="Genomic_DNA"/>
</dbReference>
<keyword evidence="9" id="KW-1185">Reference proteome</keyword>
<feature type="region of interest" description="Disordered" evidence="6">
    <location>
        <begin position="564"/>
        <end position="626"/>
    </location>
</feature>
<dbReference type="Proteomes" id="UP001140094">
    <property type="component" value="Unassembled WGS sequence"/>
</dbReference>
<feature type="region of interest" description="Disordered" evidence="6">
    <location>
        <begin position="117"/>
        <end position="158"/>
    </location>
</feature>
<dbReference type="GO" id="GO:0046872">
    <property type="term" value="F:metal ion binding"/>
    <property type="evidence" value="ECO:0007669"/>
    <property type="project" value="UniProtKB-KW"/>
</dbReference>
<protein>
    <recommendedName>
        <fullName evidence="7">LIM zinc-binding domain-containing protein</fullName>
    </recommendedName>
</protein>
<accession>A0A9W8LSV1</accession>
<proteinExistence type="predicted"/>
<feature type="region of interest" description="Disordered" evidence="6">
    <location>
        <begin position="171"/>
        <end position="283"/>
    </location>
</feature>
<evidence type="ECO:0000256" key="1">
    <source>
        <dbReference type="ARBA" id="ARBA00022723"/>
    </source>
</evidence>
<feature type="region of interest" description="Disordered" evidence="6">
    <location>
        <begin position="399"/>
        <end position="514"/>
    </location>
</feature>
<dbReference type="Pfam" id="PF00412">
    <property type="entry name" value="LIM"/>
    <property type="match status" value="3"/>
</dbReference>
<evidence type="ECO:0000256" key="2">
    <source>
        <dbReference type="ARBA" id="ARBA00022737"/>
    </source>
</evidence>
<dbReference type="AlphaFoldDB" id="A0A9W8LSV1"/>
<organism evidence="8 9">
    <name type="scientific">Coemansia guatemalensis</name>
    <dbReference type="NCBI Taxonomy" id="2761395"/>
    <lineage>
        <taxon>Eukaryota</taxon>
        <taxon>Fungi</taxon>
        <taxon>Fungi incertae sedis</taxon>
        <taxon>Zoopagomycota</taxon>
        <taxon>Kickxellomycotina</taxon>
        <taxon>Kickxellomycetes</taxon>
        <taxon>Kickxellales</taxon>
        <taxon>Kickxellaceae</taxon>
        <taxon>Coemansia</taxon>
    </lineage>
</organism>
<dbReference type="OrthoDB" id="1112565at2759"/>
<feature type="compositionally biased region" description="Polar residues" evidence="6">
    <location>
        <begin position="446"/>
        <end position="462"/>
    </location>
</feature>
<evidence type="ECO:0000256" key="4">
    <source>
        <dbReference type="ARBA" id="ARBA00023038"/>
    </source>
</evidence>
<feature type="compositionally biased region" description="Low complexity" evidence="6">
    <location>
        <begin position="922"/>
        <end position="935"/>
    </location>
</feature>
<dbReference type="PANTHER" id="PTHR24205:SF16">
    <property type="entry name" value="GH01042P-RELATED"/>
    <property type="match status" value="1"/>
</dbReference>
<feature type="region of interest" description="Disordered" evidence="6">
    <location>
        <begin position="79"/>
        <end position="100"/>
    </location>
</feature>
<gene>
    <name evidence="8" type="ORF">H4R20_004721</name>
</gene>
<reference evidence="8" key="1">
    <citation type="submission" date="2022-07" db="EMBL/GenBank/DDBJ databases">
        <title>Phylogenomic reconstructions and comparative analyses of Kickxellomycotina fungi.</title>
        <authorList>
            <person name="Reynolds N.K."/>
            <person name="Stajich J.E."/>
            <person name="Barry K."/>
            <person name="Grigoriev I.V."/>
            <person name="Crous P."/>
            <person name="Smith M.E."/>
        </authorList>
    </citation>
    <scope>NUCLEOTIDE SEQUENCE</scope>
    <source>
        <strain evidence="8">NRRL 1565</strain>
    </source>
</reference>
<dbReference type="PROSITE" id="PS00478">
    <property type="entry name" value="LIM_DOMAIN_1"/>
    <property type="match status" value="3"/>
</dbReference>
<evidence type="ECO:0000256" key="6">
    <source>
        <dbReference type="SAM" id="MobiDB-lite"/>
    </source>
</evidence>
<feature type="domain" description="LIM zinc-binding" evidence="7">
    <location>
        <begin position="340"/>
        <end position="401"/>
    </location>
</feature>
<feature type="region of interest" description="Disordered" evidence="6">
    <location>
        <begin position="1"/>
        <end position="62"/>
    </location>
</feature>
<feature type="compositionally biased region" description="Basic residues" evidence="6">
    <location>
        <begin position="808"/>
        <end position="822"/>
    </location>
</feature>
<dbReference type="SUPFAM" id="SSF57716">
    <property type="entry name" value="Glucocorticoid receptor-like (DNA-binding domain)"/>
    <property type="match status" value="1"/>
</dbReference>
<evidence type="ECO:0000256" key="5">
    <source>
        <dbReference type="PROSITE-ProRule" id="PRU00125"/>
    </source>
</evidence>
<feature type="domain" description="LIM zinc-binding" evidence="7">
    <location>
        <begin position="861"/>
        <end position="921"/>
    </location>
</feature>
<feature type="compositionally biased region" description="Low complexity" evidence="6">
    <location>
        <begin position="649"/>
        <end position="660"/>
    </location>
</feature>
<feature type="region of interest" description="Disordered" evidence="6">
    <location>
        <begin position="922"/>
        <end position="950"/>
    </location>
</feature>
<keyword evidence="2" id="KW-0677">Repeat</keyword>
<dbReference type="GO" id="GO:0003712">
    <property type="term" value="F:transcription coregulator activity"/>
    <property type="evidence" value="ECO:0007669"/>
    <property type="project" value="TreeGrafter"/>
</dbReference>
<evidence type="ECO:0000259" key="7">
    <source>
        <dbReference type="PROSITE" id="PS50023"/>
    </source>
</evidence>
<dbReference type="CDD" id="cd08368">
    <property type="entry name" value="LIM"/>
    <property type="match status" value="4"/>
</dbReference>
<feature type="domain" description="LIM zinc-binding" evidence="7">
    <location>
        <begin position="1025"/>
        <end position="1085"/>
    </location>
</feature>
<evidence type="ECO:0000313" key="8">
    <source>
        <dbReference type="EMBL" id="KAJ2798713.1"/>
    </source>
</evidence>
<feature type="compositionally biased region" description="Polar residues" evidence="6">
    <location>
        <begin position="1097"/>
        <end position="1112"/>
    </location>
</feature>
<dbReference type="Gene3D" id="2.10.110.10">
    <property type="entry name" value="Cysteine Rich Protein"/>
    <property type="match status" value="4"/>
</dbReference>
<feature type="compositionally biased region" description="Polar residues" evidence="6">
    <location>
        <begin position="183"/>
        <end position="192"/>
    </location>
</feature>
<dbReference type="GO" id="GO:0005634">
    <property type="term" value="C:nucleus"/>
    <property type="evidence" value="ECO:0007669"/>
    <property type="project" value="TreeGrafter"/>
</dbReference>
<dbReference type="PANTHER" id="PTHR24205">
    <property type="entry name" value="FOUR AND A HALF LIM DOMAINS PROTEIN"/>
    <property type="match status" value="1"/>
</dbReference>
<keyword evidence="1 5" id="KW-0479">Metal-binding</keyword>
<sequence>TAYLPSTGVGNEYDEPRGQRVADRGPAANAGVDRYGDLPLARPRPIRDATGTRPSSMYAGGSILEGPVQSAIERTVQPKTSGNLRHGHSPSASADQSPRLRSKWSQYFTSTASPQVNLAAGNGARGRSESMDVYSREPASPPYAPAASRATQGLTKQYSPKRQDFATATYAQQSAPYQDRQRSSTFNQTSARASPGVSAQVHRPLTGDSNAHRKLGINTAPDVAPRSTAYQTQSPSLPSPDLSRTMAARNVNSAFDTRKRTTGHQLLRESTTRTNSPLSPASDILRSRSATLPELHHGGNTVRPCDTCNKQLKPGEQRQFASKPGVVFCADCYHSSYSRGHCAGCAKIVLTHGRPWVQLGEKVWHKLCIKCSTCQKMLISPLLDLEGLPTCEPCFMKSHPHSTPRPMPAEPQPLSSVDAKACSSPQQNQRLKQSSSQLGLPRSVPTAATSRPSNLGMTTPISAQARIRNASTSSDVPSAYGGESKLQPRSLVANSQSERHTADGATASIPTPALTEYDRTPSDLCNSPEAPAIAALGSQFHGMCTMDEERPRIMSPVEVAEKEGLPLPRHIMDPDLGAISRGESQVPQHSDASKRPGSSSTPRPSSSGSRRSLPQSRNISGSSASSANAIRSMLNPSVTPIDTSARQQPLSPSLKNPNSPTARNASPRSVSFRIDEHPLSQSRIDEEEEEEVEYERSATDNQTSAGLYNPVQEEQQEQQPPPAVGTVQTKSLADYVLSKAGTVKPKSRLPSVAETIKKFSAGAFLKDPSSKAPALDKSQLPELQDMLRTHQRDPPTEPTIPLLDKHSKLLKSRPRNNNRRRPAQTPTSQEDLVVRDRSVRHEHAPQPDVPAAVDAEQFVPNQCARCTNSIEDTWFRLSDGRQVHVECFTCQGCDRLIDDGVYVLENNIEFHPQCVPPSPPIVSVSPVPSTNSGSSRLNTPAKPRGPRNPRREEVCDRCQAVLSGPRFQLTNGKQYHPECFACAGCGQRFDEGSYVCFEGQEYHHQCVEKFANAANSGVVDEDAQLTCGECSQVIEGVFLRHNAAVFHPNCFCCSDCHRAITPGMPFGEIDARPCCESCLESRAAHQQQQQQQNQQQRGWASNRQPYPTKSAY</sequence>
<feature type="domain" description="LIM zinc-binding" evidence="7">
    <location>
        <begin position="953"/>
        <end position="1013"/>
    </location>
</feature>
<dbReference type="SMART" id="SM00132">
    <property type="entry name" value="LIM"/>
    <property type="match status" value="4"/>
</dbReference>
<feature type="compositionally biased region" description="Polar residues" evidence="6">
    <location>
        <begin position="639"/>
        <end position="648"/>
    </location>
</feature>
<name>A0A9W8LSV1_9FUNG</name>
<keyword evidence="3 5" id="KW-0862">Zinc</keyword>
<feature type="non-terminal residue" evidence="8">
    <location>
        <position position="1"/>
    </location>
</feature>
<feature type="compositionally biased region" description="Low complexity" evidence="6">
    <location>
        <begin position="595"/>
        <end position="626"/>
    </location>
</feature>
<feature type="region of interest" description="Disordered" evidence="6">
    <location>
        <begin position="639"/>
        <end position="704"/>
    </location>
</feature>